<proteinExistence type="predicted"/>
<evidence type="ECO:0000313" key="2">
    <source>
        <dbReference type="Proteomes" id="UP001197795"/>
    </source>
</evidence>
<comment type="caution">
    <text evidence="1">The sequence shown here is derived from an EMBL/GenBank/DDBJ whole genome shotgun (WGS) entry which is preliminary data.</text>
</comment>
<evidence type="ECO:0000313" key="1">
    <source>
        <dbReference type="EMBL" id="MCC2118977.1"/>
    </source>
</evidence>
<reference evidence="1 2" key="1">
    <citation type="submission" date="2021-10" db="EMBL/GenBank/DDBJ databases">
        <title>Anaerobic single-cell dispensing facilitates the cultivation of human gut bacteria.</title>
        <authorList>
            <person name="Afrizal A."/>
        </authorList>
    </citation>
    <scope>NUCLEOTIDE SEQUENCE [LARGE SCALE GENOMIC DNA]</scope>
    <source>
        <strain evidence="1 2">CLA-AA-H273</strain>
    </source>
</reference>
<protein>
    <submittedName>
        <fullName evidence="1">Uncharacterized protein</fullName>
    </submittedName>
</protein>
<organism evidence="1 2">
    <name type="scientific">Waltera acetigignens</name>
    <dbReference type="NCBI Taxonomy" id="2981769"/>
    <lineage>
        <taxon>Bacteria</taxon>
        <taxon>Bacillati</taxon>
        <taxon>Bacillota</taxon>
        <taxon>Clostridia</taxon>
        <taxon>Lachnospirales</taxon>
        <taxon>Lachnospiraceae</taxon>
        <taxon>Waltera</taxon>
    </lineage>
</organism>
<dbReference type="RefSeq" id="WP_182426961.1">
    <property type="nucleotide sequence ID" value="NZ_JAJEPV010000009.1"/>
</dbReference>
<gene>
    <name evidence="1" type="ORF">LKD75_05090</name>
</gene>
<keyword evidence="2" id="KW-1185">Reference proteome</keyword>
<sequence>MRNRENALTYEEDAKKCLTAGMNAHLAEPFQMEKAIAAIAEHCKK</sequence>
<accession>A0AAE2ZWW5</accession>
<dbReference type="Proteomes" id="UP001197795">
    <property type="component" value="Unassembled WGS sequence"/>
</dbReference>
<dbReference type="EMBL" id="JAJEPV010000009">
    <property type="protein sequence ID" value="MCC2118977.1"/>
    <property type="molecule type" value="Genomic_DNA"/>
</dbReference>
<name>A0AAE2ZWW5_9FIRM</name>
<dbReference type="AlphaFoldDB" id="A0AAE2ZWW5"/>